<dbReference type="EMBL" id="JACHGY010000001">
    <property type="protein sequence ID" value="MBB6430270.1"/>
    <property type="molecule type" value="Genomic_DNA"/>
</dbReference>
<comment type="caution">
    <text evidence="2">The sequence shown here is derived from an EMBL/GenBank/DDBJ whole genome shotgun (WGS) entry which is preliminary data.</text>
</comment>
<evidence type="ECO:0000256" key="1">
    <source>
        <dbReference type="SAM" id="SignalP"/>
    </source>
</evidence>
<evidence type="ECO:0000313" key="3">
    <source>
        <dbReference type="Proteomes" id="UP000541810"/>
    </source>
</evidence>
<proteinExistence type="predicted"/>
<protein>
    <recommendedName>
        <fullName evidence="4">PEP-CTERM protein-sorting domain-containing protein</fullName>
    </recommendedName>
</protein>
<evidence type="ECO:0008006" key="4">
    <source>
        <dbReference type="Google" id="ProtNLM"/>
    </source>
</evidence>
<accession>A0A7X0H9E8</accession>
<organism evidence="2 3">
    <name type="scientific">Algisphaera agarilytica</name>
    <dbReference type="NCBI Taxonomy" id="1385975"/>
    <lineage>
        <taxon>Bacteria</taxon>
        <taxon>Pseudomonadati</taxon>
        <taxon>Planctomycetota</taxon>
        <taxon>Phycisphaerae</taxon>
        <taxon>Phycisphaerales</taxon>
        <taxon>Phycisphaeraceae</taxon>
        <taxon>Algisphaera</taxon>
    </lineage>
</organism>
<dbReference type="Proteomes" id="UP000541810">
    <property type="component" value="Unassembled WGS sequence"/>
</dbReference>
<dbReference type="NCBIfam" id="TIGR02595">
    <property type="entry name" value="PEP_CTERM"/>
    <property type="match status" value="1"/>
</dbReference>
<sequence>MRYPRMRLGLVLVAGLIALQSAVAGATPTVWSGLDFAFTKANGADHTDPANQDAITSQVELTRAATQGLFNIAAESGYKATSPAGTEWAFLQNNPGQSEQDLVSTNWSLLNFADWTTALGGRGVLAGAILNGPGVLHLIDEDIYLDIQFTAWGLRGNGGFSYLRSVPEPGAGLLVGLAGFAALSRRR</sequence>
<name>A0A7X0H9E8_9BACT</name>
<feature type="chain" id="PRO_5030703404" description="PEP-CTERM protein-sorting domain-containing protein" evidence="1">
    <location>
        <begin position="27"/>
        <end position="187"/>
    </location>
</feature>
<keyword evidence="1" id="KW-0732">Signal</keyword>
<evidence type="ECO:0000313" key="2">
    <source>
        <dbReference type="EMBL" id="MBB6430270.1"/>
    </source>
</evidence>
<gene>
    <name evidence="2" type="ORF">HNQ40_002076</name>
</gene>
<dbReference type="AlphaFoldDB" id="A0A7X0H9E8"/>
<reference evidence="2 3" key="1">
    <citation type="submission" date="2020-08" db="EMBL/GenBank/DDBJ databases">
        <title>Genomic Encyclopedia of Type Strains, Phase IV (KMG-IV): sequencing the most valuable type-strain genomes for metagenomic binning, comparative biology and taxonomic classification.</title>
        <authorList>
            <person name="Goeker M."/>
        </authorList>
    </citation>
    <scope>NUCLEOTIDE SEQUENCE [LARGE SCALE GENOMIC DNA]</scope>
    <source>
        <strain evidence="2 3">DSM 103725</strain>
    </source>
</reference>
<keyword evidence="3" id="KW-1185">Reference proteome</keyword>
<dbReference type="RefSeq" id="WP_184677798.1">
    <property type="nucleotide sequence ID" value="NZ_JACHGY010000001.1"/>
</dbReference>
<dbReference type="InterPro" id="IPR013424">
    <property type="entry name" value="Ice-binding_C"/>
</dbReference>
<feature type="signal peptide" evidence="1">
    <location>
        <begin position="1"/>
        <end position="26"/>
    </location>
</feature>